<evidence type="ECO:0000313" key="1">
    <source>
        <dbReference type="EMBL" id="KAK6983989.1"/>
    </source>
</evidence>
<proteinExistence type="predicted"/>
<sequence>MSGYLTFTHQDILNGSLTMPSGEVPYTISTAKKLLGLRRSPTILVAVASYMTGTIDWARATLSIDDVEKPWRTLRQHVVPRYKEEWIWNETKYTVYHSSEYEEWTVRVFSFFNYSIFRLLRRHGIHRFDQPMAGRMSGDWNSENQLLLSPFPPSWTTR</sequence>
<reference evidence="1 2" key="1">
    <citation type="journal article" date="2024" name="J Genomics">
        <title>Draft genome sequencing and assembly of Favolaschia claudopus CIRM-BRFM 2984 isolated from oak limbs.</title>
        <authorList>
            <person name="Navarro D."/>
            <person name="Drula E."/>
            <person name="Chaduli D."/>
            <person name="Cazenave R."/>
            <person name="Ahrendt S."/>
            <person name="Wang J."/>
            <person name="Lipzen A."/>
            <person name="Daum C."/>
            <person name="Barry K."/>
            <person name="Grigoriev I.V."/>
            <person name="Favel A."/>
            <person name="Rosso M.N."/>
            <person name="Martin F."/>
        </authorList>
    </citation>
    <scope>NUCLEOTIDE SEQUENCE [LARGE SCALE GENOMIC DNA]</scope>
    <source>
        <strain evidence="1 2">CIRM-BRFM 2984</strain>
    </source>
</reference>
<organism evidence="1 2">
    <name type="scientific">Favolaschia claudopus</name>
    <dbReference type="NCBI Taxonomy" id="2862362"/>
    <lineage>
        <taxon>Eukaryota</taxon>
        <taxon>Fungi</taxon>
        <taxon>Dikarya</taxon>
        <taxon>Basidiomycota</taxon>
        <taxon>Agaricomycotina</taxon>
        <taxon>Agaricomycetes</taxon>
        <taxon>Agaricomycetidae</taxon>
        <taxon>Agaricales</taxon>
        <taxon>Marasmiineae</taxon>
        <taxon>Mycenaceae</taxon>
        <taxon>Favolaschia</taxon>
    </lineage>
</organism>
<comment type="caution">
    <text evidence="1">The sequence shown here is derived from an EMBL/GenBank/DDBJ whole genome shotgun (WGS) entry which is preliminary data.</text>
</comment>
<accession>A0AAV9ZJ56</accession>
<evidence type="ECO:0000313" key="2">
    <source>
        <dbReference type="Proteomes" id="UP001362999"/>
    </source>
</evidence>
<name>A0AAV9ZJ56_9AGAR</name>
<dbReference type="EMBL" id="JAWWNJ010000143">
    <property type="protein sequence ID" value="KAK6983989.1"/>
    <property type="molecule type" value="Genomic_DNA"/>
</dbReference>
<keyword evidence="2" id="KW-1185">Reference proteome</keyword>
<dbReference type="Proteomes" id="UP001362999">
    <property type="component" value="Unassembled WGS sequence"/>
</dbReference>
<dbReference type="AlphaFoldDB" id="A0AAV9ZJ56"/>
<gene>
    <name evidence="1" type="ORF">R3P38DRAFT_3108710</name>
</gene>
<protein>
    <submittedName>
        <fullName evidence="1">Uncharacterized protein</fullName>
    </submittedName>
</protein>